<sequence length="236" mass="25527">MPSNARQVVDILFFENVTSADSGIYMCTARNDIGIDVKVIHVIVKAKPPILHTGPIIHALTTVKVDYYTDARLRCNVSGFPTPSITWKHGNRSVISSGNTITVHNVTNSTAGYYTCIATNDVGTSQVNIFLQITYDTPRIVTGPKTTVIIVGQSHNFSCTANGHPKPSITWSYKSFAQESTTMPSHQLHQDGQVLTLFAHNTLNSGTLTCTAVNSFGDDKASVAVIFKNPIPTAFG</sequence>
<dbReference type="AlphaFoldDB" id="A0A8B6D878"/>
<dbReference type="InterPro" id="IPR003598">
    <property type="entry name" value="Ig_sub2"/>
</dbReference>
<dbReference type="InterPro" id="IPR007110">
    <property type="entry name" value="Ig-like_dom"/>
</dbReference>
<dbReference type="GO" id="GO:0007156">
    <property type="term" value="P:homophilic cell adhesion via plasma membrane adhesion molecules"/>
    <property type="evidence" value="ECO:0007669"/>
    <property type="project" value="TreeGrafter"/>
</dbReference>
<dbReference type="SMART" id="SM00408">
    <property type="entry name" value="IGc2"/>
    <property type="match status" value="2"/>
</dbReference>
<feature type="domain" description="Ig-like" evidence="3">
    <location>
        <begin position="48"/>
        <end position="134"/>
    </location>
</feature>
<dbReference type="Gene3D" id="2.60.40.10">
    <property type="entry name" value="Immunoglobulins"/>
    <property type="match status" value="3"/>
</dbReference>
<dbReference type="InterPro" id="IPR003599">
    <property type="entry name" value="Ig_sub"/>
</dbReference>
<evidence type="ECO:0000256" key="1">
    <source>
        <dbReference type="ARBA" id="ARBA00022729"/>
    </source>
</evidence>
<dbReference type="PANTHER" id="PTHR45080:SF8">
    <property type="entry name" value="IG-LIKE DOMAIN-CONTAINING PROTEIN"/>
    <property type="match status" value="1"/>
</dbReference>
<dbReference type="InterPro" id="IPR050958">
    <property type="entry name" value="Cell_Adh-Cytoskel_Orgn"/>
</dbReference>
<dbReference type="PANTHER" id="PTHR45080">
    <property type="entry name" value="CONTACTIN 5"/>
    <property type="match status" value="1"/>
</dbReference>
<dbReference type="SMART" id="SM00409">
    <property type="entry name" value="IG"/>
    <property type="match status" value="2"/>
</dbReference>
<evidence type="ECO:0000259" key="3">
    <source>
        <dbReference type="PROSITE" id="PS50835"/>
    </source>
</evidence>
<keyword evidence="5" id="KW-1185">Reference proteome</keyword>
<name>A0A8B6D878_MYTGA</name>
<evidence type="ECO:0000256" key="2">
    <source>
        <dbReference type="ARBA" id="ARBA00023157"/>
    </source>
</evidence>
<evidence type="ECO:0000313" key="4">
    <source>
        <dbReference type="EMBL" id="VDI14974.1"/>
    </source>
</evidence>
<protein>
    <recommendedName>
        <fullName evidence="3">Ig-like domain-containing protein</fullName>
    </recommendedName>
</protein>
<accession>A0A8B6D878</accession>
<dbReference type="InterPro" id="IPR036179">
    <property type="entry name" value="Ig-like_dom_sf"/>
</dbReference>
<dbReference type="SUPFAM" id="SSF48726">
    <property type="entry name" value="Immunoglobulin"/>
    <property type="match status" value="3"/>
</dbReference>
<dbReference type="Pfam" id="PF07679">
    <property type="entry name" value="I-set"/>
    <property type="match status" value="1"/>
</dbReference>
<dbReference type="GO" id="GO:0005886">
    <property type="term" value="C:plasma membrane"/>
    <property type="evidence" value="ECO:0007669"/>
    <property type="project" value="TreeGrafter"/>
</dbReference>
<dbReference type="Proteomes" id="UP000596742">
    <property type="component" value="Unassembled WGS sequence"/>
</dbReference>
<dbReference type="InterPro" id="IPR013098">
    <property type="entry name" value="Ig_I-set"/>
</dbReference>
<dbReference type="OrthoDB" id="10012075at2759"/>
<reference evidence="4" key="1">
    <citation type="submission" date="2018-11" db="EMBL/GenBank/DDBJ databases">
        <authorList>
            <person name="Alioto T."/>
            <person name="Alioto T."/>
        </authorList>
    </citation>
    <scope>NUCLEOTIDE SEQUENCE</scope>
</reference>
<gene>
    <name evidence="4" type="ORF">MGAL_10B051715</name>
</gene>
<comment type="caution">
    <text evidence="4">The sequence shown here is derived from an EMBL/GenBank/DDBJ whole genome shotgun (WGS) entry which is preliminary data.</text>
</comment>
<dbReference type="InterPro" id="IPR013783">
    <property type="entry name" value="Ig-like_fold"/>
</dbReference>
<proteinExistence type="predicted"/>
<dbReference type="Pfam" id="PF13927">
    <property type="entry name" value="Ig_3"/>
    <property type="match status" value="1"/>
</dbReference>
<keyword evidence="2" id="KW-1015">Disulfide bond</keyword>
<evidence type="ECO:0000313" key="5">
    <source>
        <dbReference type="Proteomes" id="UP000596742"/>
    </source>
</evidence>
<dbReference type="EMBL" id="UYJE01002925">
    <property type="protein sequence ID" value="VDI14974.1"/>
    <property type="molecule type" value="Genomic_DNA"/>
</dbReference>
<dbReference type="PROSITE" id="PS50835">
    <property type="entry name" value="IG_LIKE"/>
    <property type="match status" value="2"/>
</dbReference>
<feature type="domain" description="Ig-like" evidence="3">
    <location>
        <begin position="138"/>
        <end position="224"/>
    </location>
</feature>
<keyword evidence="1" id="KW-0732">Signal</keyword>
<organism evidence="4 5">
    <name type="scientific">Mytilus galloprovincialis</name>
    <name type="common">Mediterranean mussel</name>
    <dbReference type="NCBI Taxonomy" id="29158"/>
    <lineage>
        <taxon>Eukaryota</taxon>
        <taxon>Metazoa</taxon>
        <taxon>Spiralia</taxon>
        <taxon>Lophotrochozoa</taxon>
        <taxon>Mollusca</taxon>
        <taxon>Bivalvia</taxon>
        <taxon>Autobranchia</taxon>
        <taxon>Pteriomorphia</taxon>
        <taxon>Mytilida</taxon>
        <taxon>Mytiloidea</taxon>
        <taxon>Mytilidae</taxon>
        <taxon>Mytilinae</taxon>
        <taxon>Mytilus</taxon>
    </lineage>
</organism>